<dbReference type="CDD" id="cd04186">
    <property type="entry name" value="GT_2_like_c"/>
    <property type="match status" value="1"/>
</dbReference>
<dbReference type="GO" id="GO:0016757">
    <property type="term" value="F:glycosyltransferase activity"/>
    <property type="evidence" value="ECO:0007669"/>
    <property type="project" value="UniProtKB-KW"/>
</dbReference>
<evidence type="ECO:0000313" key="6">
    <source>
        <dbReference type="EMBL" id="SEI73643.1"/>
    </source>
</evidence>
<keyword evidence="4" id="KW-0812">Transmembrane</keyword>
<keyword evidence="3" id="KW-0808">Transferase</keyword>
<protein>
    <recommendedName>
        <fullName evidence="5">Glycosyltransferase 2-like domain-containing protein</fullName>
    </recommendedName>
</protein>
<feature type="transmembrane region" description="Helical" evidence="4">
    <location>
        <begin position="245"/>
        <end position="262"/>
    </location>
</feature>
<keyword evidence="4" id="KW-1133">Transmembrane helix</keyword>
<evidence type="ECO:0000256" key="4">
    <source>
        <dbReference type="SAM" id="Phobius"/>
    </source>
</evidence>
<keyword evidence="2" id="KW-0328">Glycosyltransferase</keyword>
<evidence type="ECO:0000259" key="5">
    <source>
        <dbReference type="Pfam" id="PF00535"/>
    </source>
</evidence>
<dbReference type="SUPFAM" id="SSF53448">
    <property type="entry name" value="Nucleotide-diphospho-sugar transferases"/>
    <property type="match status" value="1"/>
</dbReference>
<feature type="domain" description="Glycosyltransferase 2-like" evidence="5">
    <location>
        <begin position="7"/>
        <end position="140"/>
    </location>
</feature>
<dbReference type="PANTHER" id="PTHR43179:SF12">
    <property type="entry name" value="GALACTOFURANOSYLTRANSFERASE GLFT2"/>
    <property type="match status" value="1"/>
</dbReference>
<sequence>MDKPLISVITINYNGLTHTLDFLASFQKVSYPHVEIIVVDNASSEDPGAIAERYPNTILVRNPKNEGFAGGNNRGMEVATGEYFFLINNDTEVAEDILDVLLERAKASPKVGLICPKILYYDQPDTIQYAGFSAINPVTGRGKGKGYLEKDLGQYQIAEPTQLAHGAAMFIPKSVVLEIGMMAELYFLYYEEMDYCERIKDAGYTLWYEPGSHILHKESMSVGKNSLLKTYYMSRNRWLFLRRNVTWPLFFFTAAYYFAVALPKNILVHLTQGEWSHAKTYFNGFVAGLFMQNIQENLTLVHHENRN</sequence>
<name>A0A1H6T0L2_9BACT</name>
<dbReference type="STRING" id="1416801.SAMN05192553_10139"/>
<dbReference type="OrthoDB" id="9771846at2"/>
<dbReference type="RefSeq" id="WP_092167862.1">
    <property type="nucleotide sequence ID" value="NZ_FNZH01000001.1"/>
</dbReference>
<gene>
    <name evidence="6" type="ORF">SAMN05192553_10139</name>
</gene>
<proteinExistence type="inferred from homology"/>
<evidence type="ECO:0000313" key="7">
    <source>
        <dbReference type="Proteomes" id="UP000199403"/>
    </source>
</evidence>
<evidence type="ECO:0000256" key="3">
    <source>
        <dbReference type="ARBA" id="ARBA00022679"/>
    </source>
</evidence>
<organism evidence="6 7">
    <name type="scientific">Cyclobacterium xiamenense</name>
    <dbReference type="NCBI Taxonomy" id="1297121"/>
    <lineage>
        <taxon>Bacteria</taxon>
        <taxon>Pseudomonadati</taxon>
        <taxon>Bacteroidota</taxon>
        <taxon>Cytophagia</taxon>
        <taxon>Cytophagales</taxon>
        <taxon>Cyclobacteriaceae</taxon>
        <taxon>Cyclobacterium</taxon>
    </lineage>
</organism>
<accession>A0A1H6T0L2</accession>
<dbReference type="InterPro" id="IPR029044">
    <property type="entry name" value="Nucleotide-diphossugar_trans"/>
</dbReference>
<evidence type="ECO:0000256" key="1">
    <source>
        <dbReference type="ARBA" id="ARBA00006739"/>
    </source>
</evidence>
<dbReference type="AlphaFoldDB" id="A0A1H6T0L2"/>
<comment type="similarity">
    <text evidence="1">Belongs to the glycosyltransferase 2 family.</text>
</comment>
<dbReference type="Pfam" id="PF00535">
    <property type="entry name" value="Glycos_transf_2"/>
    <property type="match status" value="1"/>
</dbReference>
<dbReference type="PANTHER" id="PTHR43179">
    <property type="entry name" value="RHAMNOSYLTRANSFERASE WBBL"/>
    <property type="match status" value="1"/>
</dbReference>
<dbReference type="Proteomes" id="UP000199403">
    <property type="component" value="Unassembled WGS sequence"/>
</dbReference>
<evidence type="ECO:0000256" key="2">
    <source>
        <dbReference type="ARBA" id="ARBA00022676"/>
    </source>
</evidence>
<keyword evidence="4" id="KW-0472">Membrane</keyword>
<reference evidence="7" key="1">
    <citation type="submission" date="2016-10" db="EMBL/GenBank/DDBJ databases">
        <authorList>
            <person name="Varghese N."/>
            <person name="Submissions S."/>
        </authorList>
    </citation>
    <scope>NUCLEOTIDE SEQUENCE [LARGE SCALE GENOMIC DNA]</scope>
    <source>
        <strain evidence="7">IBRC-M 10761</strain>
    </source>
</reference>
<keyword evidence="7" id="KW-1185">Reference proteome</keyword>
<dbReference type="InterPro" id="IPR001173">
    <property type="entry name" value="Glyco_trans_2-like"/>
</dbReference>
<dbReference type="Gene3D" id="3.90.550.10">
    <property type="entry name" value="Spore Coat Polysaccharide Biosynthesis Protein SpsA, Chain A"/>
    <property type="match status" value="1"/>
</dbReference>
<dbReference type="EMBL" id="FNZH01000001">
    <property type="protein sequence ID" value="SEI73643.1"/>
    <property type="molecule type" value="Genomic_DNA"/>
</dbReference>